<keyword evidence="4 7" id="KW-1133">Transmembrane helix</keyword>
<dbReference type="PANTHER" id="PTHR42682">
    <property type="entry name" value="HYDROGENASE-4 COMPONENT F"/>
    <property type="match status" value="1"/>
</dbReference>
<dbReference type="Proteomes" id="UP000250088">
    <property type="component" value="Chromosome"/>
</dbReference>
<proteinExistence type="predicted"/>
<keyword evidence="2" id="KW-1003">Cell membrane</keyword>
<evidence type="ECO:0000256" key="5">
    <source>
        <dbReference type="ARBA" id="ARBA00023002"/>
    </source>
</evidence>
<dbReference type="EMBL" id="CP019893">
    <property type="protein sequence ID" value="ARS88947.1"/>
    <property type="molecule type" value="Genomic_DNA"/>
</dbReference>
<evidence type="ECO:0000259" key="8">
    <source>
        <dbReference type="Pfam" id="PF00361"/>
    </source>
</evidence>
<feature type="transmembrane region" description="Helical" evidence="7">
    <location>
        <begin position="469"/>
        <end position="488"/>
    </location>
</feature>
<feature type="transmembrane region" description="Helical" evidence="7">
    <location>
        <begin position="199"/>
        <end position="223"/>
    </location>
</feature>
<sequence length="601" mass="63176">MNELLLSVPPALLVAVALLVTPLLSRRLAHGLATVALVAVVAWALVVESGVGPTATFMGFELLLVEVDQFSRLMAIIFGAFGAFAVSYAYFADTTNRHLMWGLGYVTASLWTVMVGDWLALIVGWEAMAIASTVFIWLSGGRSIRTGYRYALAHAIGGSLLLAGIVLYLFYGTDGGATALHFTETNVAGLEVPVGGTTISVVAALMGLGIGLNAAIIGLHAWLPDTYPSPHVATSVFLACYTTKTAVYASYRAFPEENLYLAYMGGAMAIYGAAFALAQKDMRRLLSYHIQGQVGFMLVGIGVGTQLGVAGGFAHLFNHILYKGLLFMAAGIIIIKIGKESLDKFGAVGATAPVALGAFLVGALSISGFPGFNGFISKGMLTDAVIAADLTTLEWMLYLGSVGTYASFIKFGYYAFLDGEPVSMPDADWGHTIVTGGVAAGCIGFGLYYPALYAIIPFGDVWGVEPYSMYQFTKAGVLAAGGLLVFVVSKPLLDSFHGGKDVDRAHDPLAFYGAKGLSGGIGGIYNRVDAAVVGTGWALVDAAHDPSTTIRGLLPDGWQDRYDRRLERTPGKTGGKLGIGLTIYVAAGVLTIALALALFIQ</sequence>
<gene>
    <name evidence="9" type="ORF">B1756_03720</name>
</gene>
<feature type="transmembrane region" description="Helical" evidence="7">
    <location>
        <begin position="260"/>
        <end position="278"/>
    </location>
</feature>
<keyword evidence="6 7" id="KW-0472">Membrane</keyword>
<feature type="domain" description="NADH:quinone oxidoreductase/Mrp antiporter transmembrane" evidence="8">
    <location>
        <begin position="117"/>
        <end position="394"/>
    </location>
</feature>
<feature type="transmembrane region" description="Helical" evidence="7">
    <location>
        <begin position="118"/>
        <end position="138"/>
    </location>
</feature>
<dbReference type="AlphaFoldDB" id="A0A2Z2HU23"/>
<evidence type="ECO:0000256" key="1">
    <source>
        <dbReference type="ARBA" id="ARBA00004651"/>
    </source>
</evidence>
<keyword evidence="10" id="KW-1185">Reference proteome</keyword>
<feature type="transmembrane region" description="Helical" evidence="7">
    <location>
        <begin position="320"/>
        <end position="338"/>
    </location>
</feature>
<evidence type="ECO:0000256" key="6">
    <source>
        <dbReference type="ARBA" id="ARBA00023136"/>
    </source>
</evidence>
<feature type="transmembrane region" description="Helical" evidence="7">
    <location>
        <begin position="290"/>
        <end position="314"/>
    </location>
</feature>
<dbReference type="GO" id="GO:0016491">
    <property type="term" value="F:oxidoreductase activity"/>
    <property type="evidence" value="ECO:0007669"/>
    <property type="project" value="UniProtKB-KW"/>
</dbReference>
<evidence type="ECO:0000256" key="4">
    <source>
        <dbReference type="ARBA" id="ARBA00022989"/>
    </source>
</evidence>
<dbReference type="GO" id="GO:0005886">
    <property type="term" value="C:plasma membrane"/>
    <property type="evidence" value="ECO:0007669"/>
    <property type="project" value="UniProtKB-SubCell"/>
</dbReference>
<dbReference type="InterPro" id="IPR001750">
    <property type="entry name" value="ND/Mrp_TM"/>
</dbReference>
<comment type="subcellular location">
    <subcellularLocation>
        <location evidence="1">Cell membrane</location>
        <topology evidence="1">Multi-pass membrane protein</topology>
    </subcellularLocation>
</comment>
<feature type="transmembrane region" description="Helical" evidence="7">
    <location>
        <begin position="72"/>
        <end position="91"/>
    </location>
</feature>
<evidence type="ECO:0000256" key="3">
    <source>
        <dbReference type="ARBA" id="ARBA00022692"/>
    </source>
</evidence>
<dbReference type="KEGG" id="naj:B1756_03720"/>
<dbReference type="InterPro" id="IPR052175">
    <property type="entry name" value="ComplexI-like_HydComp"/>
</dbReference>
<dbReference type="OrthoDB" id="198789at2157"/>
<feature type="transmembrane region" description="Helical" evidence="7">
    <location>
        <begin position="395"/>
        <end position="417"/>
    </location>
</feature>
<feature type="transmembrane region" description="Helical" evidence="7">
    <location>
        <begin position="429"/>
        <end position="449"/>
    </location>
</feature>
<dbReference type="Pfam" id="PF00361">
    <property type="entry name" value="Proton_antipo_M"/>
    <property type="match status" value="1"/>
</dbReference>
<dbReference type="RefSeq" id="WP_086887333.1">
    <property type="nucleotide sequence ID" value="NZ_CP019893.1"/>
</dbReference>
<evidence type="ECO:0000313" key="9">
    <source>
        <dbReference type="EMBL" id="ARS88947.1"/>
    </source>
</evidence>
<reference evidence="10" key="1">
    <citation type="submission" date="2017-02" db="EMBL/GenBank/DDBJ databases">
        <title>Natronthermophilus aegyptiacus gen. nov.,sp. nov., an aerobic, extremely halophilic alkalithermophilic archaeon isolated from the athalassohaline Wadi An Natrun, Egypt.</title>
        <authorList>
            <person name="Zhao B."/>
        </authorList>
    </citation>
    <scope>NUCLEOTIDE SEQUENCE [LARGE SCALE GENOMIC DNA]</scope>
    <source>
        <strain evidence="10">JW/NM-HA 15</strain>
    </source>
</reference>
<dbReference type="PANTHER" id="PTHR42682:SF4">
    <property type="entry name" value="NADH-UBIQUINONE_PLASTOQUINONE"/>
    <property type="match status" value="1"/>
</dbReference>
<name>A0A2Z2HU23_9EURY</name>
<feature type="transmembrane region" description="Helical" evidence="7">
    <location>
        <begin position="150"/>
        <end position="171"/>
    </location>
</feature>
<keyword evidence="5" id="KW-0560">Oxidoreductase</keyword>
<feature type="transmembrane region" description="Helical" evidence="7">
    <location>
        <begin position="350"/>
        <end position="375"/>
    </location>
</feature>
<dbReference type="GeneID" id="32893157"/>
<evidence type="ECO:0000313" key="10">
    <source>
        <dbReference type="Proteomes" id="UP000250088"/>
    </source>
</evidence>
<protein>
    <submittedName>
        <fullName evidence="9">Na(+)/H(+) antiporter subunit D</fullName>
    </submittedName>
</protein>
<feature type="transmembrane region" description="Helical" evidence="7">
    <location>
        <begin position="577"/>
        <end position="600"/>
    </location>
</feature>
<keyword evidence="3 7" id="KW-0812">Transmembrane</keyword>
<feature type="transmembrane region" description="Helical" evidence="7">
    <location>
        <begin position="35"/>
        <end position="60"/>
    </location>
</feature>
<dbReference type="NCBIfam" id="NF009310">
    <property type="entry name" value="PRK12668.1"/>
    <property type="match status" value="1"/>
</dbReference>
<accession>A0A2Z2HU23</accession>
<evidence type="ECO:0000256" key="7">
    <source>
        <dbReference type="SAM" id="Phobius"/>
    </source>
</evidence>
<evidence type="ECO:0000256" key="2">
    <source>
        <dbReference type="ARBA" id="ARBA00022475"/>
    </source>
</evidence>
<organism evidence="9 10">
    <name type="scientific">Natrarchaeobaculum aegyptiacum</name>
    <dbReference type="NCBI Taxonomy" id="745377"/>
    <lineage>
        <taxon>Archaea</taxon>
        <taxon>Methanobacteriati</taxon>
        <taxon>Methanobacteriota</taxon>
        <taxon>Stenosarchaea group</taxon>
        <taxon>Halobacteria</taxon>
        <taxon>Halobacteriales</taxon>
        <taxon>Natrialbaceae</taxon>
        <taxon>Natrarchaeobaculum</taxon>
    </lineage>
</organism>